<dbReference type="GO" id="GO:0005506">
    <property type="term" value="F:iron ion binding"/>
    <property type="evidence" value="ECO:0007669"/>
    <property type="project" value="InterPro"/>
</dbReference>
<dbReference type="Gene3D" id="3.90.1170.50">
    <property type="entry name" value="Aldehyde oxidase/xanthine dehydrogenase, a/b hammerhead"/>
    <property type="match status" value="1"/>
</dbReference>
<dbReference type="EMBL" id="VBSN01000030">
    <property type="protein sequence ID" value="KAA6439840.1"/>
    <property type="molecule type" value="Genomic_DNA"/>
</dbReference>
<gene>
    <name evidence="2" type="ORF">FEM33_10330</name>
</gene>
<evidence type="ECO:0000313" key="2">
    <source>
        <dbReference type="EMBL" id="KAA6439840.1"/>
    </source>
</evidence>
<accession>A0A5M8QXS5</accession>
<sequence length="751" mass="81711">MNEAFFDKKDYKSLDRVDGRLKVTGAARYSAEYQLSGLVYAVLVESKIAKGTIKSIDSKAAERAPGVLAVISHVNAIKVPGYQTSNQHPSEPPVNGQPLRAFYDNNVYYNGQPVAVVVASTLEKAQYGASLVKIQYEKEQHKTDFDANMESAVLPAQAKKNPKSPVADYSRGDKNAFANAPVKIDAEYVLPTEVHNPMELQAITAHWEAEDKLTVYDKVQGTQPTQKQFAKEWNLPPENVKVIATFVGGAFGNGLHNWPHETAAIIAAKQVKKPVKLVLTREQMFTMVGYRPYTWQKIQMGATKDGKLVAINHESVGQTSSYEEFTESTLQQTRMMYASPNINTRYRILKLDVSTPIWMRGPGEATGAFALESAMDEMAFSLNIDPIEFRLMNYTDSDPDKQLPWSTKYLKECYDAGKEKIGWEKRKMQPGSVRSGEWLVGYGMGTGTFGANRGVAAVRAELDAEGNLLMQCAITDIGPGTGTAMVQIASNTTGIATDKITFQLGNSQFPKAGNQGGSSTVNSVGPAVQAACNALKEQLKTMIASNGGSQAAFASAKTDDILFVNGQIQIAGSDSAKVDIGTLFKQNNIRKIETTQESKPDENRNKYSMYAFSMHFAEVHVHSLTGQIRVKKVVCCADAGTIISPKTAANQMIGGATGGIGMALMESAIIDHRFGRYVTKDFAEYHVPVHADVPHVEVFFVNKPDTLADPVGSKGLGEIAIIGVAPAIANAIFNATGKRIRELPITPDKLI</sequence>
<dbReference type="Pfam" id="PF02738">
    <property type="entry name" value="MoCoBD_1"/>
    <property type="match status" value="1"/>
</dbReference>
<protein>
    <submittedName>
        <fullName evidence="2">Xanthine dehydrogenase family protein molybdopterin-binding subunit</fullName>
    </submittedName>
</protein>
<dbReference type="PANTHER" id="PTHR11908">
    <property type="entry name" value="XANTHINE DEHYDROGENASE"/>
    <property type="match status" value="1"/>
</dbReference>
<dbReference type="SUPFAM" id="SSF54665">
    <property type="entry name" value="CO dehydrogenase molybdoprotein N-domain-like"/>
    <property type="match status" value="1"/>
</dbReference>
<reference evidence="2 3" key="1">
    <citation type="submission" date="2019-05" db="EMBL/GenBank/DDBJ databases">
        <authorList>
            <person name="Qu J.-H."/>
        </authorList>
    </citation>
    <scope>NUCLEOTIDE SEQUENCE [LARGE SCALE GENOMIC DNA]</scope>
    <source>
        <strain evidence="2 3">NS28</strain>
    </source>
</reference>
<dbReference type="InterPro" id="IPR008274">
    <property type="entry name" value="AldOxase/xan_DH_MoCoBD1"/>
</dbReference>
<evidence type="ECO:0000259" key="1">
    <source>
        <dbReference type="SMART" id="SM01008"/>
    </source>
</evidence>
<keyword evidence="3" id="KW-1185">Reference proteome</keyword>
<dbReference type="PANTHER" id="PTHR11908:SF153">
    <property type="entry name" value="DEHYDROGENASE"/>
    <property type="match status" value="1"/>
</dbReference>
<dbReference type="InterPro" id="IPR000674">
    <property type="entry name" value="Ald_Oxase/Xan_DH_a/b"/>
</dbReference>
<dbReference type="Gene3D" id="3.30.365.10">
    <property type="entry name" value="Aldehyde oxidase/xanthine dehydrogenase, molybdopterin binding domain"/>
    <property type="match status" value="4"/>
</dbReference>
<name>A0A5M8QXS5_9BACT</name>
<dbReference type="SMART" id="SM01008">
    <property type="entry name" value="Ald_Xan_dh_C"/>
    <property type="match status" value="1"/>
</dbReference>
<organism evidence="2 3">
    <name type="scientific">Dyadobacter flavalbus</name>
    <dbReference type="NCBI Taxonomy" id="2579942"/>
    <lineage>
        <taxon>Bacteria</taxon>
        <taxon>Pseudomonadati</taxon>
        <taxon>Bacteroidota</taxon>
        <taxon>Cytophagia</taxon>
        <taxon>Cytophagales</taxon>
        <taxon>Spirosomataceae</taxon>
        <taxon>Dyadobacter</taxon>
    </lineage>
</organism>
<evidence type="ECO:0000313" key="3">
    <source>
        <dbReference type="Proteomes" id="UP000323994"/>
    </source>
</evidence>
<dbReference type="InterPro" id="IPR046867">
    <property type="entry name" value="AldOxase/xan_DH_MoCoBD2"/>
</dbReference>
<proteinExistence type="predicted"/>
<dbReference type="Proteomes" id="UP000323994">
    <property type="component" value="Unassembled WGS sequence"/>
</dbReference>
<dbReference type="AlphaFoldDB" id="A0A5M8QXS5"/>
<dbReference type="InterPro" id="IPR037165">
    <property type="entry name" value="AldOxase/xan_DH_Mopterin-bd_sf"/>
</dbReference>
<dbReference type="GO" id="GO:0016491">
    <property type="term" value="F:oxidoreductase activity"/>
    <property type="evidence" value="ECO:0007669"/>
    <property type="project" value="InterPro"/>
</dbReference>
<feature type="domain" description="Aldehyde oxidase/xanthine dehydrogenase a/b hammerhead" evidence="1">
    <location>
        <begin position="24"/>
        <end position="140"/>
    </location>
</feature>
<dbReference type="OrthoDB" id="9759099at2"/>
<comment type="caution">
    <text evidence="2">The sequence shown here is derived from an EMBL/GenBank/DDBJ whole genome shotgun (WGS) entry which is preliminary data.</text>
</comment>
<dbReference type="InterPro" id="IPR016208">
    <property type="entry name" value="Ald_Oxase/xanthine_DH-like"/>
</dbReference>
<dbReference type="InterPro" id="IPR036856">
    <property type="entry name" value="Ald_Oxase/Xan_DH_a/b_sf"/>
</dbReference>
<dbReference type="Pfam" id="PF20256">
    <property type="entry name" value="MoCoBD_2"/>
    <property type="match status" value="1"/>
</dbReference>
<dbReference type="SUPFAM" id="SSF56003">
    <property type="entry name" value="Molybdenum cofactor-binding domain"/>
    <property type="match status" value="1"/>
</dbReference>
<dbReference type="Pfam" id="PF01315">
    <property type="entry name" value="Ald_Xan_dh_C"/>
    <property type="match status" value="1"/>
</dbReference>